<accession>A0ABV3WSG2</accession>
<keyword evidence="2" id="KW-1185">Reference proteome</keyword>
<dbReference type="Pfam" id="PF17963">
    <property type="entry name" value="Big_9"/>
    <property type="match status" value="1"/>
</dbReference>
<dbReference type="Proteomes" id="UP001559025">
    <property type="component" value="Unassembled WGS sequence"/>
</dbReference>
<proteinExistence type="predicted"/>
<dbReference type="NCBIfam" id="TIGR01965">
    <property type="entry name" value="VCBS_repeat"/>
    <property type="match status" value="2"/>
</dbReference>
<dbReference type="EMBL" id="JAZHFV010000002">
    <property type="protein sequence ID" value="MEX4007611.1"/>
    <property type="molecule type" value="Genomic_DNA"/>
</dbReference>
<reference evidence="1 2" key="1">
    <citation type="submission" date="2024-01" db="EMBL/GenBank/DDBJ databases">
        <title>New evidence supports the origin of RcGTA from prophage.</title>
        <authorList>
            <person name="Xu Y."/>
            <person name="Liu B."/>
            <person name="Chen F."/>
        </authorList>
    </citation>
    <scope>NUCLEOTIDE SEQUENCE [LARGE SCALE GENOMIC DNA]</scope>
    <source>
        <strain evidence="1 2">CBW1107-2</strain>
    </source>
</reference>
<dbReference type="NCBIfam" id="NF045619">
    <property type="entry name" value="adhes_GNV_Cterm"/>
    <property type="match status" value="1"/>
</dbReference>
<protein>
    <submittedName>
        <fullName evidence="1">BapA/Bap/LapF family large adhesin</fullName>
    </submittedName>
</protein>
<gene>
    <name evidence="1" type="ORF">V1479_09870</name>
</gene>
<sequence length="596" mass="61347">MGVLDLQATVLGTPSVEFNVEEGHTLEADFDYSALASLGVLSDYAVVVQKFDPELGQWVGIDGSGEATVLDIGLLSGNTYQATATLDAGQYRAFVTFEGVGLGVLGELGVGGTDLDYTEIGGYEVEPANGNVITDVNGDGDSDVVTPTTIVSEVNGEAILAGGTTIIGTYGTLVIDQDGSYTYTPNEDAAAIGQVDQFQYTLFDPDTGNTATATLYAQIGSDSVALTFDPANPDQPATLDFSTTDDAGGASVVWANVSDDAFFDDSGAASLGALGGSTSYTSDSFVITDQMDVSGSIDVSVVLAALSSGTLFLEQETSPGVWETVASDPYSMLVGAVGTVASLDLGALALDEGTYRVRVTLTSTLVSTGVSVTTDVDVTYLDQFEIETSTGDNGNLLDNDVPGSDFTTVQIFDADLGSFVEIPSGSPITVQGTYGTLTVDAGGNYTYTPDPASAYFDTPQLDSFTYQLVHPTGAVVTGSVDVTVTPSGAGVAGAPLALFSDDVVGIDDLEVASQDEPQDGGTHSTTEELALTLDEGDDQDIPLGGIDNLGDAPAEDTSFDGAAVMQESIVEASTETVDPFGHLVTDDDWTENNSVV</sequence>
<comment type="caution">
    <text evidence="1">The sequence shown here is derived from an EMBL/GenBank/DDBJ whole genome shotgun (WGS) entry which is preliminary data.</text>
</comment>
<organism evidence="1 2">
    <name type="scientific">Neoaquamicrobium sediminum</name>
    <dbReference type="NCBI Taxonomy" id="1849104"/>
    <lineage>
        <taxon>Bacteria</taxon>
        <taxon>Pseudomonadati</taxon>
        <taxon>Pseudomonadota</taxon>
        <taxon>Alphaproteobacteria</taxon>
        <taxon>Hyphomicrobiales</taxon>
        <taxon>Phyllobacteriaceae</taxon>
        <taxon>Neoaquamicrobium</taxon>
    </lineage>
</organism>
<evidence type="ECO:0000313" key="2">
    <source>
        <dbReference type="Proteomes" id="UP001559025"/>
    </source>
</evidence>
<evidence type="ECO:0000313" key="1">
    <source>
        <dbReference type="EMBL" id="MEX4007611.1"/>
    </source>
</evidence>
<name>A0ABV3WSG2_9HYPH</name>
<dbReference type="InterPro" id="IPR055014">
    <property type="entry name" value="BapA_Bap-like_C"/>
</dbReference>
<dbReference type="InterPro" id="IPR010221">
    <property type="entry name" value="VCBS_dom"/>
</dbReference>
<dbReference type="RefSeq" id="WP_368802858.1">
    <property type="nucleotide sequence ID" value="NZ_JAZHFV010000002.1"/>
</dbReference>